<feature type="compositionally biased region" description="Polar residues" evidence="1">
    <location>
        <begin position="83"/>
        <end position="100"/>
    </location>
</feature>
<evidence type="ECO:0000256" key="3">
    <source>
        <dbReference type="SAM" id="SignalP"/>
    </source>
</evidence>
<name>A0ABQ0CFP3_9HYPO</name>
<feature type="transmembrane region" description="Helical" evidence="2">
    <location>
        <begin position="111"/>
        <end position="133"/>
    </location>
</feature>
<organism evidence="4 5">
    <name type="scientific">Epichloe bromicola</name>
    <dbReference type="NCBI Taxonomy" id="79588"/>
    <lineage>
        <taxon>Eukaryota</taxon>
        <taxon>Fungi</taxon>
        <taxon>Dikarya</taxon>
        <taxon>Ascomycota</taxon>
        <taxon>Pezizomycotina</taxon>
        <taxon>Sordariomycetes</taxon>
        <taxon>Hypocreomycetidae</taxon>
        <taxon>Hypocreales</taxon>
        <taxon>Clavicipitaceae</taxon>
        <taxon>Epichloe</taxon>
    </lineage>
</organism>
<evidence type="ECO:0000256" key="2">
    <source>
        <dbReference type="SAM" id="Phobius"/>
    </source>
</evidence>
<feature type="region of interest" description="Disordered" evidence="1">
    <location>
        <begin position="64"/>
        <end position="110"/>
    </location>
</feature>
<keyword evidence="2" id="KW-1133">Transmembrane helix</keyword>
<dbReference type="EMBL" id="BAAFGZ010000013">
    <property type="protein sequence ID" value="GAB0132270.1"/>
    <property type="molecule type" value="Genomic_DNA"/>
</dbReference>
<reference evidence="5" key="1">
    <citation type="submission" date="2024-06" db="EMBL/GenBank/DDBJ databases">
        <title>Draft Genome Sequences of Epichloe bromicola Strains Isolated from Elymus ciliaris.</title>
        <authorList>
            <consortium name="Epichloe bromicola genome sequencing consortium"/>
            <person name="Miura A."/>
            <person name="Imano S."/>
            <person name="Ashida A."/>
            <person name="Sato I."/>
            <person name="Chiba S."/>
            <person name="Tanaka A."/>
            <person name="Camagna M."/>
            <person name="Takemoto D."/>
        </authorList>
    </citation>
    <scope>NUCLEOTIDE SEQUENCE [LARGE SCALE GENOMIC DNA]</scope>
    <source>
        <strain evidence="5">DP</strain>
    </source>
</reference>
<feature type="signal peptide" evidence="3">
    <location>
        <begin position="1"/>
        <end position="16"/>
    </location>
</feature>
<feature type="chain" id="PRO_5046535569" evidence="3">
    <location>
        <begin position="17"/>
        <end position="308"/>
    </location>
</feature>
<evidence type="ECO:0000313" key="5">
    <source>
        <dbReference type="Proteomes" id="UP001562357"/>
    </source>
</evidence>
<protein>
    <submittedName>
        <fullName evidence="4">Uncharacterized protein</fullName>
    </submittedName>
</protein>
<keyword evidence="2" id="KW-0812">Transmembrane</keyword>
<dbReference type="Proteomes" id="UP001562357">
    <property type="component" value="Unassembled WGS sequence"/>
</dbReference>
<feature type="compositionally biased region" description="Low complexity" evidence="1">
    <location>
        <begin position="197"/>
        <end position="206"/>
    </location>
</feature>
<comment type="caution">
    <text evidence="4">The sequence shown here is derived from an EMBL/GenBank/DDBJ whole genome shotgun (WGS) entry which is preliminary data.</text>
</comment>
<keyword evidence="2" id="KW-0472">Membrane</keyword>
<feature type="region of interest" description="Disordered" evidence="1">
    <location>
        <begin position="184"/>
        <end position="249"/>
    </location>
</feature>
<evidence type="ECO:0000313" key="4">
    <source>
        <dbReference type="EMBL" id="GAB0132270.1"/>
    </source>
</evidence>
<accession>A0ABQ0CFP3</accession>
<evidence type="ECO:0000256" key="1">
    <source>
        <dbReference type="SAM" id="MobiDB-lite"/>
    </source>
</evidence>
<sequence length="308" mass="31394">MRAYAILSWAVNAAAAANIVATLASSLGPRLGQPTADAVPGPAPYGRAQSPTANISLVLVRPAPASSSSSSSSSSTEAMAAATQDTFPSTPGHNHGTSETGSEDGGIDPGALVGVGTSAALAGGAMLSALVFLSVRWRRNKKSSGDEEKPGTRRWLHISGLEKPRPLLPAHALGPDFATTMRDSFSTAGTGTGGGESTSSAAASASNKEDLMANPATRGHWRPMPPSSSPCRAPRRSRATPPGFITGGIGVAMSSRQMVERGDSMGMGVVARPGAARCAQSWYHEPWSPALPPSLAPSSDRSSYGEFG</sequence>
<gene>
    <name evidence="4" type="primary">g711</name>
    <name evidence="4" type="ORF">EsDP_00000711</name>
</gene>
<proteinExistence type="predicted"/>
<keyword evidence="5" id="KW-1185">Reference proteome</keyword>
<feature type="compositionally biased region" description="Low complexity" evidence="1">
    <location>
        <begin position="66"/>
        <end position="75"/>
    </location>
</feature>
<feature type="region of interest" description="Disordered" evidence="1">
    <location>
        <begin position="287"/>
        <end position="308"/>
    </location>
</feature>
<keyword evidence="3" id="KW-0732">Signal</keyword>